<feature type="region of interest" description="Disordered" evidence="9">
    <location>
        <begin position="362"/>
        <end position="387"/>
    </location>
</feature>
<evidence type="ECO:0000256" key="4">
    <source>
        <dbReference type="ARBA" id="ARBA00022679"/>
    </source>
</evidence>
<reference evidence="13 14" key="1">
    <citation type="journal article" date="2013" name="Genome Announc.">
        <title>Draft Genome Sequence of an Alphaproteobacterium, Caenispirillum salinarum AK4(T), Isolated from a Solar Saltern.</title>
        <authorList>
            <person name="Khatri I."/>
            <person name="Singh A."/>
            <person name="Korpole S."/>
            <person name="Pinnaka A.K."/>
            <person name="Subramanian S."/>
        </authorList>
    </citation>
    <scope>NUCLEOTIDE SEQUENCE [LARGE SCALE GENOMIC DNA]</scope>
    <source>
        <strain evidence="13 14">AK4</strain>
    </source>
</reference>
<dbReference type="Gene3D" id="3.30.565.10">
    <property type="entry name" value="Histidine kinase-like ATPase, C-terminal domain"/>
    <property type="match status" value="1"/>
</dbReference>
<keyword evidence="5" id="KW-0547">Nucleotide-binding</keyword>
<evidence type="ECO:0000256" key="2">
    <source>
        <dbReference type="ARBA" id="ARBA00012438"/>
    </source>
</evidence>
<dbReference type="Pfam" id="PF01590">
    <property type="entry name" value="GAF"/>
    <property type="match status" value="1"/>
</dbReference>
<gene>
    <name evidence="13" type="ORF">C882_2017</name>
</gene>
<dbReference type="InterPro" id="IPR003018">
    <property type="entry name" value="GAF"/>
</dbReference>
<dbReference type="GO" id="GO:0004673">
    <property type="term" value="F:protein histidine kinase activity"/>
    <property type="evidence" value="ECO:0007669"/>
    <property type="project" value="UniProtKB-EC"/>
</dbReference>
<dbReference type="Gene3D" id="3.30.450.20">
    <property type="entry name" value="PAS domain"/>
    <property type="match status" value="1"/>
</dbReference>
<evidence type="ECO:0000259" key="10">
    <source>
        <dbReference type="SMART" id="SM00065"/>
    </source>
</evidence>
<dbReference type="PATRIC" id="fig|1238182.3.peg.3971"/>
<dbReference type="Pfam" id="PF02518">
    <property type="entry name" value="HATPase_c"/>
    <property type="match status" value="1"/>
</dbReference>
<evidence type="ECO:0000313" key="13">
    <source>
        <dbReference type="EMBL" id="EKV27088.1"/>
    </source>
</evidence>
<dbReference type="InterPro" id="IPR011102">
    <property type="entry name" value="Sig_transdc_His_kinase_HWE"/>
</dbReference>
<evidence type="ECO:0000256" key="5">
    <source>
        <dbReference type="ARBA" id="ARBA00022741"/>
    </source>
</evidence>
<dbReference type="PANTHER" id="PTHR41523:SF8">
    <property type="entry name" value="ETHYLENE RESPONSE SENSOR PROTEIN"/>
    <property type="match status" value="1"/>
</dbReference>
<keyword evidence="7" id="KW-0067">ATP-binding</keyword>
<dbReference type="SMART" id="SM00065">
    <property type="entry name" value="GAF"/>
    <property type="match status" value="1"/>
</dbReference>
<evidence type="ECO:0000256" key="3">
    <source>
        <dbReference type="ARBA" id="ARBA00022553"/>
    </source>
</evidence>
<dbReference type="SUPFAM" id="SSF55781">
    <property type="entry name" value="GAF domain-like"/>
    <property type="match status" value="1"/>
</dbReference>
<proteinExistence type="predicted"/>
<comment type="catalytic activity">
    <reaction evidence="1">
        <text>ATP + protein L-histidine = ADP + protein N-phospho-L-histidine.</text>
        <dbReference type="EC" id="2.7.13.3"/>
    </reaction>
</comment>
<dbReference type="InterPro" id="IPR029016">
    <property type="entry name" value="GAF-like_dom_sf"/>
</dbReference>
<dbReference type="Proteomes" id="UP000009881">
    <property type="component" value="Unassembled WGS sequence"/>
</dbReference>
<dbReference type="Gene3D" id="3.30.450.40">
    <property type="match status" value="1"/>
</dbReference>
<dbReference type="SMART" id="SM00911">
    <property type="entry name" value="HWE_HK"/>
    <property type="match status" value="1"/>
</dbReference>
<dbReference type="InterPro" id="IPR011495">
    <property type="entry name" value="Sig_transdc_His_kin_sub2_dim/P"/>
</dbReference>
<comment type="caution">
    <text evidence="13">The sequence shown here is derived from an EMBL/GenBank/DDBJ whole genome shotgun (WGS) entry which is preliminary data.</text>
</comment>
<evidence type="ECO:0000313" key="14">
    <source>
        <dbReference type="Proteomes" id="UP000009881"/>
    </source>
</evidence>
<dbReference type="EC" id="2.7.13.3" evidence="2"/>
<dbReference type="AlphaFoldDB" id="K9H925"/>
<keyword evidence="14" id="KW-1185">Reference proteome</keyword>
<dbReference type="SMART" id="SM00387">
    <property type="entry name" value="HATPase_c"/>
    <property type="match status" value="1"/>
</dbReference>
<evidence type="ECO:0000256" key="9">
    <source>
        <dbReference type="SAM" id="MobiDB-lite"/>
    </source>
</evidence>
<organism evidence="13 14">
    <name type="scientific">Caenispirillum salinarum AK4</name>
    <dbReference type="NCBI Taxonomy" id="1238182"/>
    <lineage>
        <taxon>Bacteria</taxon>
        <taxon>Pseudomonadati</taxon>
        <taxon>Pseudomonadota</taxon>
        <taxon>Alphaproteobacteria</taxon>
        <taxon>Rhodospirillales</taxon>
        <taxon>Novispirillaceae</taxon>
        <taxon>Caenispirillum</taxon>
    </lineage>
</organism>
<dbReference type="SUPFAM" id="SSF55874">
    <property type="entry name" value="ATPase domain of HSP90 chaperone/DNA topoisomerase II/histidine kinase"/>
    <property type="match status" value="1"/>
</dbReference>
<dbReference type="RefSeq" id="WP_009542413.1">
    <property type="nucleotide sequence ID" value="NZ_ANHY01000021.1"/>
</dbReference>
<evidence type="ECO:0000256" key="6">
    <source>
        <dbReference type="ARBA" id="ARBA00022777"/>
    </source>
</evidence>
<feature type="coiled-coil region" evidence="8">
    <location>
        <begin position="171"/>
        <end position="239"/>
    </location>
</feature>
<evidence type="ECO:0000259" key="12">
    <source>
        <dbReference type="SMART" id="SM00911"/>
    </source>
</evidence>
<feature type="domain" description="Signal transduction histidine kinase HWE region" evidence="12">
    <location>
        <begin position="187"/>
        <end position="279"/>
    </location>
</feature>
<evidence type="ECO:0000256" key="1">
    <source>
        <dbReference type="ARBA" id="ARBA00000085"/>
    </source>
</evidence>
<evidence type="ECO:0000259" key="11">
    <source>
        <dbReference type="SMART" id="SM00387"/>
    </source>
</evidence>
<dbReference type="PANTHER" id="PTHR41523">
    <property type="entry name" value="TWO-COMPONENT SYSTEM SENSOR PROTEIN"/>
    <property type="match status" value="1"/>
</dbReference>
<dbReference type="EMBL" id="ANHY01000021">
    <property type="protein sequence ID" value="EKV27088.1"/>
    <property type="molecule type" value="Genomic_DNA"/>
</dbReference>
<dbReference type="OrthoDB" id="9767435at2"/>
<sequence>MTKADLLIRRQKVLGDFGELALRCEDLDDVLLEACRLVGEALDTEFAKVMEIDQDGESLLVRAGFGWQTGVVNQLRLPMADKSSETYSAALGEPVIVQDIQAEQRFEFPQFLKDEGVRAMVNVPILLPGGRHYGLLQVDARSPREFGDEDIAFLRTYTAILGPVIDRLHKAHSLKLALEKNQRLLKELQHRVKNHLAIITGLVGMRARNAASDDARAELKAVEERIETLRLVHDQLHQAEMTESLSLRTYIVPLVENLCRAHDCAAADLEPMFEVEDIDITPEVAVPIGLVVNEFITNSIKHAFNQTPGRLGVKTVVADPGHVTLHLSDNGKGLPEGAQEGRGGSGSGMRLIDGLARQIGAEPHWSSSQDGTELRLEVNLGEKLPER</sequence>
<evidence type="ECO:0000256" key="7">
    <source>
        <dbReference type="ARBA" id="ARBA00022840"/>
    </source>
</evidence>
<protein>
    <recommendedName>
        <fullName evidence="2">histidine kinase</fullName>
        <ecNumber evidence="2">2.7.13.3</ecNumber>
    </recommendedName>
</protein>
<feature type="region of interest" description="Disordered" evidence="9">
    <location>
        <begin position="326"/>
        <end position="349"/>
    </location>
</feature>
<evidence type="ECO:0000256" key="8">
    <source>
        <dbReference type="SAM" id="Coils"/>
    </source>
</evidence>
<keyword evidence="6 13" id="KW-0418">Kinase</keyword>
<dbReference type="STRING" id="1238182.C882_2017"/>
<feature type="domain" description="GAF" evidence="10">
    <location>
        <begin position="26"/>
        <end position="175"/>
    </location>
</feature>
<feature type="domain" description="Histidine kinase/HSP90-like ATPase" evidence="11">
    <location>
        <begin position="283"/>
        <end position="382"/>
    </location>
</feature>
<dbReference type="eggNOG" id="COG3920">
    <property type="taxonomic scope" value="Bacteria"/>
</dbReference>
<dbReference type="InterPro" id="IPR036890">
    <property type="entry name" value="HATPase_C_sf"/>
</dbReference>
<keyword evidence="8" id="KW-0175">Coiled coil</keyword>
<dbReference type="InterPro" id="IPR003594">
    <property type="entry name" value="HATPase_dom"/>
</dbReference>
<accession>K9H925</accession>
<dbReference type="Pfam" id="PF07568">
    <property type="entry name" value="HisKA_2"/>
    <property type="match status" value="1"/>
</dbReference>
<keyword evidence="4" id="KW-0808">Transferase</keyword>
<name>K9H925_9PROT</name>
<keyword evidence="3" id="KW-0597">Phosphoprotein</keyword>
<dbReference type="GO" id="GO:0005524">
    <property type="term" value="F:ATP binding"/>
    <property type="evidence" value="ECO:0007669"/>
    <property type="project" value="UniProtKB-KW"/>
</dbReference>
<dbReference type="eggNOG" id="COG2203">
    <property type="taxonomic scope" value="Bacteria"/>
</dbReference>